<keyword evidence="3" id="KW-0808">Transferase</keyword>
<accession>A0A165J1A1</accession>
<organism evidence="3 4">
    <name type="scientific">Exidia glandulosa HHB12029</name>
    <dbReference type="NCBI Taxonomy" id="1314781"/>
    <lineage>
        <taxon>Eukaryota</taxon>
        <taxon>Fungi</taxon>
        <taxon>Dikarya</taxon>
        <taxon>Basidiomycota</taxon>
        <taxon>Agaricomycotina</taxon>
        <taxon>Agaricomycetes</taxon>
        <taxon>Auriculariales</taxon>
        <taxon>Exidiaceae</taxon>
        <taxon>Exidia</taxon>
    </lineage>
</organism>
<evidence type="ECO:0000313" key="3">
    <source>
        <dbReference type="EMBL" id="KZV94180.1"/>
    </source>
</evidence>
<gene>
    <name evidence="3" type="ORF">EXIGLDRAFT_645380</name>
</gene>
<evidence type="ECO:0000256" key="1">
    <source>
        <dbReference type="SAM" id="MobiDB-lite"/>
    </source>
</evidence>
<dbReference type="Pfam" id="PF01636">
    <property type="entry name" value="APH"/>
    <property type="match status" value="1"/>
</dbReference>
<dbReference type="EMBL" id="KV425977">
    <property type="protein sequence ID" value="KZV94180.1"/>
    <property type="molecule type" value="Genomic_DNA"/>
</dbReference>
<reference evidence="3 4" key="1">
    <citation type="journal article" date="2016" name="Mol. Biol. Evol.">
        <title>Comparative Genomics of Early-Diverging Mushroom-Forming Fungi Provides Insights into the Origins of Lignocellulose Decay Capabilities.</title>
        <authorList>
            <person name="Nagy L.G."/>
            <person name="Riley R."/>
            <person name="Tritt A."/>
            <person name="Adam C."/>
            <person name="Daum C."/>
            <person name="Floudas D."/>
            <person name="Sun H."/>
            <person name="Yadav J.S."/>
            <person name="Pangilinan J."/>
            <person name="Larsson K.H."/>
            <person name="Matsuura K."/>
            <person name="Barry K."/>
            <person name="Labutti K."/>
            <person name="Kuo R."/>
            <person name="Ohm R.A."/>
            <person name="Bhattacharya S.S."/>
            <person name="Shirouzu T."/>
            <person name="Yoshinaga Y."/>
            <person name="Martin F.M."/>
            <person name="Grigoriev I.V."/>
            <person name="Hibbett D.S."/>
        </authorList>
    </citation>
    <scope>NUCLEOTIDE SEQUENCE [LARGE SCALE GENOMIC DNA]</scope>
    <source>
        <strain evidence="3 4">HHB12029</strain>
    </source>
</reference>
<sequence length="441" mass="48921">MSAPTSASSDDSRHRFVESLNVDAVRSIANTAYHKCFPASSGLLCSVVEPCTHGGYNVVYEVRFSDGTKWAIRIPFPDQQSNVRRNIMGHLFVASRTSVPIPKIRDFSLSSNNALGQPYTIMDFVQGRNLVDVWYDQSWWTGDRSKARTLASLAQHMVHLASIEFSEIGALECDGETGDYYIAPFSSRLELCPLASGPDSPLGPFGTQRDYLRALLDSAQGQLRTPEFAFLGLFAATLLEPRYDAVPFTLCHPDLDCWNVFVDESTGDVTALIDWDGLAAVPQQLGALTYPAWLTRDWNPSGYNKESVVYEHADDLHNYRTIYVDAVRKYGGDTCADITRNSHIPAAIQLALRSLHSMSDIVYQLGKLYFGSAKLVLDMCVAAHQAGWQKRDPGEIIQMPEFITWTELFPDDDQDDEAALTDEDSNLPAAGEQSEPRDSAP</sequence>
<dbReference type="GO" id="GO:0016301">
    <property type="term" value="F:kinase activity"/>
    <property type="evidence" value="ECO:0007669"/>
    <property type="project" value="UniProtKB-KW"/>
</dbReference>
<evidence type="ECO:0000259" key="2">
    <source>
        <dbReference type="Pfam" id="PF01636"/>
    </source>
</evidence>
<proteinExistence type="predicted"/>
<dbReference type="InterPro" id="IPR051678">
    <property type="entry name" value="AGP_Transferase"/>
</dbReference>
<dbReference type="PANTHER" id="PTHR21310:SF51">
    <property type="entry name" value="AMINOGLYCOSIDE PHOSPHOTRANSFERASE DOMAIN-CONTAINING PROTEIN"/>
    <property type="match status" value="1"/>
</dbReference>
<feature type="region of interest" description="Disordered" evidence="1">
    <location>
        <begin position="413"/>
        <end position="441"/>
    </location>
</feature>
<feature type="domain" description="Aminoglycoside phosphotransferase" evidence="2">
    <location>
        <begin position="48"/>
        <end position="276"/>
    </location>
</feature>
<protein>
    <submittedName>
        <fullName evidence="3">Kinase-like protein</fullName>
    </submittedName>
</protein>
<dbReference type="InterPro" id="IPR011009">
    <property type="entry name" value="Kinase-like_dom_sf"/>
</dbReference>
<dbReference type="Proteomes" id="UP000077266">
    <property type="component" value="Unassembled WGS sequence"/>
</dbReference>
<dbReference type="STRING" id="1314781.A0A165J1A1"/>
<dbReference type="InParanoid" id="A0A165J1A1"/>
<dbReference type="PANTHER" id="PTHR21310">
    <property type="entry name" value="AMINOGLYCOSIDE PHOSPHOTRANSFERASE-RELATED-RELATED"/>
    <property type="match status" value="1"/>
</dbReference>
<dbReference type="OrthoDB" id="10003767at2759"/>
<name>A0A165J1A1_EXIGL</name>
<keyword evidence="3" id="KW-0418">Kinase</keyword>
<evidence type="ECO:0000313" key="4">
    <source>
        <dbReference type="Proteomes" id="UP000077266"/>
    </source>
</evidence>
<dbReference type="SUPFAM" id="SSF56112">
    <property type="entry name" value="Protein kinase-like (PK-like)"/>
    <property type="match status" value="1"/>
</dbReference>
<dbReference type="InterPro" id="IPR002575">
    <property type="entry name" value="Aminoglycoside_PTrfase"/>
</dbReference>
<dbReference type="Gene3D" id="3.90.1200.10">
    <property type="match status" value="1"/>
</dbReference>
<dbReference type="AlphaFoldDB" id="A0A165J1A1"/>
<feature type="compositionally biased region" description="Acidic residues" evidence="1">
    <location>
        <begin position="413"/>
        <end position="425"/>
    </location>
</feature>
<keyword evidence="4" id="KW-1185">Reference proteome</keyword>